<dbReference type="EMBL" id="PENI01000054">
    <property type="protein sequence ID" value="RMB79771.1"/>
    <property type="molecule type" value="Genomic_DNA"/>
</dbReference>
<name>A0A3M0HQQ0_9ACTN</name>
<dbReference type="Proteomes" id="UP000270471">
    <property type="component" value="Unassembled WGS sequence"/>
</dbReference>
<keyword evidence="8" id="KW-1185">Reference proteome</keyword>
<feature type="region of interest" description="Disordered" evidence="6">
    <location>
        <begin position="1"/>
        <end position="92"/>
    </location>
</feature>
<evidence type="ECO:0000256" key="4">
    <source>
        <dbReference type="ARBA" id="ARBA00023004"/>
    </source>
</evidence>
<comment type="caution">
    <text evidence="7">The sequence shown here is derived from an EMBL/GenBank/DDBJ whole genome shotgun (WGS) entry which is preliminary data.</text>
</comment>
<evidence type="ECO:0000256" key="3">
    <source>
        <dbReference type="ARBA" id="ARBA00023002"/>
    </source>
</evidence>
<dbReference type="AlphaFoldDB" id="A0A3M0HQQ0"/>
<dbReference type="PANTHER" id="PTHR43498">
    <property type="entry name" value="FERREDOXIN:COB-COM HETERODISULFIDE REDUCTASE SUBUNIT A"/>
    <property type="match status" value="1"/>
</dbReference>
<dbReference type="GO" id="GO:0016491">
    <property type="term" value="F:oxidoreductase activity"/>
    <property type="evidence" value="ECO:0007669"/>
    <property type="project" value="UniProtKB-KW"/>
</dbReference>
<dbReference type="Pfam" id="PF12831">
    <property type="entry name" value="FAD_oxidored"/>
    <property type="match status" value="1"/>
</dbReference>
<dbReference type="InterPro" id="IPR036188">
    <property type="entry name" value="FAD/NAD-bd_sf"/>
</dbReference>
<keyword evidence="3" id="KW-0560">Oxidoreductase</keyword>
<feature type="compositionally biased region" description="Basic and acidic residues" evidence="6">
    <location>
        <begin position="8"/>
        <end position="20"/>
    </location>
</feature>
<gene>
    <name evidence="7" type="ORF">CTZ28_43910</name>
</gene>
<dbReference type="GO" id="GO:0046872">
    <property type="term" value="F:metal ion binding"/>
    <property type="evidence" value="ECO:0007669"/>
    <property type="project" value="UniProtKB-KW"/>
</dbReference>
<dbReference type="PANTHER" id="PTHR43498:SF1">
    <property type="entry name" value="COB--COM HETERODISULFIDE REDUCTASE IRON-SULFUR SUBUNIT A"/>
    <property type="match status" value="1"/>
</dbReference>
<keyword evidence="2" id="KW-0479">Metal-binding</keyword>
<sequence length="563" mass="59025">MPHRGQHRARDGRHDADGRHVLLQPLHRVLLGPGLRRRRDNPHGRLGGQHPELRRLPRRRLRPDRHRRHRRHDGRLHARTPDLRRAADGHRRQLRVPRPEEAAAVNAPTDITYDVVVAGGGSAGVAAAVSAAEEGARVLLVESSGSVGGTLSWQLLEHSAGFHDVHGEQVVAGFGQRLVDRLTAAGASPGHVRDDVGYTATRTPVDHAELALTQSVMLAEAGVDVWLQSVPVGLDRDGSRIAALHVHTSHGRRTVRAAAVVDATGDAAIAALAGAPFQNDTTAVQPVSLTFKLGGADIGALLAYLSENPDEIRPGSVLGSGTDDHANVWGLGALLSAGHASGALSLRRTEMHLALWPTRGEAVVNVTRTTGADGLGAAHAVLSRQVLEFVRWFRADVPGFGDCRLVAVADRVGVRESRRVRGVHTMTAAEVGDGTPFADAIGRGAFPIDIHAADGAGLSHTDAVGAGYAIPYRILLVPDPANLLVAGRCVSSTHEANGTLRITGTCFVTGEAAGVAAAMAAHHGVVPAEVDTTRLQERLADRGVLLPTGAGRAAGCGARVGAG</sequence>
<dbReference type="InterPro" id="IPR039650">
    <property type="entry name" value="HdrA-like"/>
</dbReference>
<dbReference type="SUPFAM" id="SSF51905">
    <property type="entry name" value="FAD/NAD(P)-binding domain"/>
    <property type="match status" value="1"/>
</dbReference>
<dbReference type="Gene3D" id="3.50.50.60">
    <property type="entry name" value="FAD/NAD(P)-binding domain"/>
    <property type="match status" value="1"/>
</dbReference>
<keyword evidence="4" id="KW-0408">Iron</keyword>
<evidence type="ECO:0000256" key="5">
    <source>
        <dbReference type="ARBA" id="ARBA00023014"/>
    </source>
</evidence>
<protein>
    <recommendedName>
        <fullName evidence="9">FAD-dependent oxidoreductase</fullName>
    </recommendedName>
</protein>
<feature type="compositionally biased region" description="Low complexity" evidence="6">
    <location>
        <begin position="25"/>
        <end position="34"/>
    </location>
</feature>
<keyword evidence="1" id="KW-0004">4Fe-4S</keyword>
<dbReference type="GO" id="GO:0051539">
    <property type="term" value="F:4 iron, 4 sulfur cluster binding"/>
    <property type="evidence" value="ECO:0007669"/>
    <property type="project" value="UniProtKB-KW"/>
</dbReference>
<evidence type="ECO:0000256" key="6">
    <source>
        <dbReference type="SAM" id="MobiDB-lite"/>
    </source>
</evidence>
<feature type="compositionally biased region" description="Basic and acidic residues" evidence="6">
    <location>
        <begin position="75"/>
        <end position="92"/>
    </location>
</feature>
<accession>A0A3M0HQQ0</accession>
<evidence type="ECO:0000256" key="2">
    <source>
        <dbReference type="ARBA" id="ARBA00022723"/>
    </source>
</evidence>
<evidence type="ECO:0000313" key="8">
    <source>
        <dbReference type="Proteomes" id="UP000270471"/>
    </source>
</evidence>
<dbReference type="OrthoDB" id="177652at2"/>
<proteinExistence type="predicted"/>
<reference evidence="7 8" key="1">
    <citation type="submission" date="2017-11" db="EMBL/GenBank/DDBJ databases">
        <title>Draft genome of actinobacteria isolated from guarana (Paullinia cupana (Mart.) Ducke.</title>
        <authorList>
            <person name="Siqueira K.A."/>
            <person name="Liotti R.G."/>
            <person name="Mendes T.A.O."/>
            <person name="Soares M.A."/>
        </authorList>
    </citation>
    <scope>NUCLEOTIDE SEQUENCE [LARGE SCALE GENOMIC DNA]</scope>
    <source>
        <strain evidence="7 8">193</strain>
    </source>
</reference>
<feature type="compositionally biased region" description="Basic residues" evidence="6">
    <location>
        <begin position="56"/>
        <end position="74"/>
    </location>
</feature>
<evidence type="ECO:0000313" key="7">
    <source>
        <dbReference type="EMBL" id="RMB79771.1"/>
    </source>
</evidence>
<evidence type="ECO:0000256" key="1">
    <source>
        <dbReference type="ARBA" id="ARBA00022485"/>
    </source>
</evidence>
<keyword evidence="5" id="KW-0411">Iron-sulfur</keyword>
<evidence type="ECO:0008006" key="9">
    <source>
        <dbReference type="Google" id="ProtNLM"/>
    </source>
</evidence>
<dbReference type="PRINTS" id="PR00411">
    <property type="entry name" value="PNDRDTASEI"/>
</dbReference>
<organism evidence="7 8">
    <name type="scientific">Streptomyces shenzhenensis</name>
    <dbReference type="NCBI Taxonomy" id="943815"/>
    <lineage>
        <taxon>Bacteria</taxon>
        <taxon>Bacillati</taxon>
        <taxon>Actinomycetota</taxon>
        <taxon>Actinomycetes</taxon>
        <taxon>Kitasatosporales</taxon>
        <taxon>Streptomycetaceae</taxon>
        <taxon>Streptomyces</taxon>
    </lineage>
</organism>